<gene>
    <name evidence="1" type="ORF">B0A66_16580</name>
</gene>
<sequence length="181" mass="20409">MDLSAVKAESLGVALLDHRPSVVKGRRKPSLTGYMRSCAGIPYPMSTTTGCNFIDEIAINMTESLNRSNTKATKVSTNFKQDENTVKQNLFNSESEKKIFIVFRELHTDGYGIQFLYYDFDVSVFDNSNKTIAFKQFHEKRKLGGNAAITNGRYKEYMPKAIVKLFEDVLNDTAILDALNN</sequence>
<keyword evidence="2" id="KW-1185">Reference proteome</keyword>
<evidence type="ECO:0000313" key="2">
    <source>
        <dbReference type="Proteomes" id="UP000198345"/>
    </source>
</evidence>
<proteinExistence type="predicted"/>
<accession>A0A226GZP3</accession>
<protein>
    <submittedName>
        <fullName evidence="1">Uncharacterized protein</fullName>
    </submittedName>
</protein>
<comment type="caution">
    <text evidence="1">The sequence shown here is derived from an EMBL/GenBank/DDBJ whole genome shotgun (WGS) entry which is preliminary data.</text>
</comment>
<reference evidence="1 2" key="1">
    <citation type="submission" date="2016-11" db="EMBL/GenBank/DDBJ databases">
        <title>Whole genomes of Flavobacteriaceae.</title>
        <authorList>
            <person name="Stine C."/>
            <person name="Li C."/>
            <person name="Tadesse D."/>
        </authorList>
    </citation>
    <scope>NUCLEOTIDE SEQUENCE [LARGE SCALE GENOMIC DNA]</scope>
    <source>
        <strain evidence="1 2">DSM 18292</strain>
    </source>
</reference>
<organism evidence="1 2">
    <name type="scientific">Flavobacterium hercynium</name>
    <dbReference type="NCBI Taxonomy" id="387094"/>
    <lineage>
        <taxon>Bacteria</taxon>
        <taxon>Pseudomonadati</taxon>
        <taxon>Bacteroidota</taxon>
        <taxon>Flavobacteriia</taxon>
        <taxon>Flavobacteriales</taxon>
        <taxon>Flavobacteriaceae</taxon>
        <taxon>Flavobacterium</taxon>
    </lineage>
</organism>
<dbReference type="AlphaFoldDB" id="A0A226GZP3"/>
<dbReference type="Proteomes" id="UP000198345">
    <property type="component" value="Unassembled WGS sequence"/>
</dbReference>
<evidence type="ECO:0000313" key="1">
    <source>
        <dbReference type="EMBL" id="OXA87405.1"/>
    </source>
</evidence>
<name>A0A226GZP3_9FLAO</name>
<dbReference type="EMBL" id="MUGW01000035">
    <property type="protein sequence ID" value="OXA87405.1"/>
    <property type="molecule type" value="Genomic_DNA"/>
</dbReference>